<evidence type="ECO:0000256" key="7">
    <source>
        <dbReference type="SAM" id="Phobius"/>
    </source>
</evidence>
<organism evidence="9 10">
    <name type="scientific">Vigna mungo</name>
    <name type="common">Black gram</name>
    <name type="synonym">Phaseolus mungo</name>
    <dbReference type="NCBI Taxonomy" id="3915"/>
    <lineage>
        <taxon>Eukaryota</taxon>
        <taxon>Viridiplantae</taxon>
        <taxon>Streptophyta</taxon>
        <taxon>Embryophyta</taxon>
        <taxon>Tracheophyta</taxon>
        <taxon>Spermatophyta</taxon>
        <taxon>Magnoliopsida</taxon>
        <taxon>eudicotyledons</taxon>
        <taxon>Gunneridae</taxon>
        <taxon>Pentapetalae</taxon>
        <taxon>rosids</taxon>
        <taxon>fabids</taxon>
        <taxon>Fabales</taxon>
        <taxon>Fabaceae</taxon>
        <taxon>Papilionoideae</taxon>
        <taxon>50 kb inversion clade</taxon>
        <taxon>NPAAA clade</taxon>
        <taxon>indigoferoid/millettioid clade</taxon>
        <taxon>Phaseoleae</taxon>
        <taxon>Vigna</taxon>
    </lineage>
</organism>
<dbReference type="PROSITE" id="PS50192">
    <property type="entry name" value="T_SNARE"/>
    <property type="match status" value="1"/>
</dbReference>
<dbReference type="SMART" id="SM00503">
    <property type="entry name" value="SynN"/>
    <property type="match status" value="1"/>
</dbReference>
<accession>A0AAQ3RLR8</accession>
<dbReference type="Gene3D" id="1.20.58.70">
    <property type="match status" value="1"/>
</dbReference>
<dbReference type="AlphaFoldDB" id="A0AAQ3RLR8"/>
<dbReference type="InterPro" id="IPR006011">
    <property type="entry name" value="Syntaxin_N"/>
</dbReference>
<dbReference type="Gene3D" id="1.20.5.110">
    <property type="match status" value="1"/>
</dbReference>
<evidence type="ECO:0000256" key="6">
    <source>
        <dbReference type="SAM" id="MobiDB-lite"/>
    </source>
</evidence>
<comment type="similarity">
    <text evidence="1">Belongs to the syntaxin family.</text>
</comment>
<dbReference type="InterPro" id="IPR010989">
    <property type="entry name" value="SNARE"/>
</dbReference>
<dbReference type="SMART" id="SM00397">
    <property type="entry name" value="t_SNARE"/>
    <property type="match status" value="1"/>
</dbReference>
<dbReference type="GO" id="GO:0000149">
    <property type="term" value="F:SNARE binding"/>
    <property type="evidence" value="ECO:0007669"/>
    <property type="project" value="TreeGrafter"/>
</dbReference>
<dbReference type="SUPFAM" id="SSF47661">
    <property type="entry name" value="t-snare proteins"/>
    <property type="match status" value="1"/>
</dbReference>
<dbReference type="GO" id="GO:0031201">
    <property type="term" value="C:SNARE complex"/>
    <property type="evidence" value="ECO:0007669"/>
    <property type="project" value="TreeGrafter"/>
</dbReference>
<evidence type="ECO:0000256" key="3">
    <source>
        <dbReference type="ARBA" id="ARBA00022927"/>
    </source>
</evidence>
<dbReference type="Pfam" id="PF05739">
    <property type="entry name" value="SNARE"/>
    <property type="match status" value="1"/>
</dbReference>
<gene>
    <name evidence="9" type="ORF">V8G54_030967</name>
</gene>
<dbReference type="GO" id="GO:0006887">
    <property type="term" value="P:exocytosis"/>
    <property type="evidence" value="ECO:0007669"/>
    <property type="project" value="TreeGrafter"/>
</dbReference>
<keyword evidence="2" id="KW-0813">Transport</keyword>
<keyword evidence="10" id="KW-1185">Reference proteome</keyword>
<reference evidence="9 10" key="1">
    <citation type="journal article" date="2023" name="Life. Sci Alliance">
        <title>Evolutionary insights into 3D genome organization and epigenetic landscape of Vigna mungo.</title>
        <authorList>
            <person name="Junaid A."/>
            <person name="Singh B."/>
            <person name="Bhatia S."/>
        </authorList>
    </citation>
    <scope>NUCLEOTIDE SEQUENCE [LARGE SCALE GENOMIC DNA]</scope>
    <source>
        <tissue evidence="9">Leaf</tissue>
    </source>
</reference>
<dbReference type="GO" id="GO:0005886">
    <property type="term" value="C:plasma membrane"/>
    <property type="evidence" value="ECO:0007669"/>
    <property type="project" value="TreeGrafter"/>
</dbReference>
<evidence type="ECO:0000313" key="9">
    <source>
        <dbReference type="EMBL" id="WVY98816.1"/>
    </source>
</evidence>
<dbReference type="GO" id="GO:0012505">
    <property type="term" value="C:endomembrane system"/>
    <property type="evidence" value="ECO:0007669"/>
    <property type="project" value="TreeGrafter"/>
</dbReference>
<evidence type="ECO:0000256" key="5">
    <source>
        <dbReference type="ARBA" id="ARBA00023054"/>
    </source>
</evidence>
<sequence length="326" mass="37007">MNDLFSGSFTRNSDQASPDHHHHVVEMAAVEGGVNLEKFFEEVEPVKAELKELERLHENLRGSHEKSKTLHSANAVKELRSRMDADVALALKKAKLIKVRLEALDRSNQTSLNLPGSGPGSSSDRTRTSVVNGLRKNLKDSMDNFNSLRQQISTEYRETVQRRYYTVTGENPDDKTIDLLISTGESETFLQKAIQQQGRASVMDTIQEIQERHDTVKEIERNLKELHQSQGEQLDDIESHVARANSYVRGGVQQLQVARKHQKNTRKWTCYAIILLIIIILIIKAGRGTRRSSFMVVVYSFADIYMHVYITLLSENLGSFMSEVVL</sequence>
<keyword evidence="5" id="KW-0175">Coiled coil</keyword>
<feature type="region of interest" description="Disordered" evidence="6">
    <location>
        <begin position="1"/>
        <end position="20"/>
    </location>
</feature>
<dbReference type="PANTHER" id="PTHR19957">
    <property type="entry name" value="SYNTAXIN"/>
    <property type="match status" value="1"/>
</dbReference>
<keyword evidence="7" id="KW-0472">Membrane</keyword>
<evidence type="ECO:0000259" key="8">
    <source>
        <dbReference type="PROSITE" id="PS50192"/>
    </source>
</evidence>
<keyword evidence="4" id="KW-0007">Acetylation</keyword>
<dbReference type="FunFam" id="1.20.58.70:FF:000003">
    <property type="entry name" value="Qa-SNARE, Sso1/Syntaxin1-type, SYP12A-group"/>
    <property type="match status" value="1"/>
</dbReference>
<dbReference type="CDD" id="cd00179">
    <property type="entry name" value="SynN"/>
    <property type="match status" value="1"/>
</dbReference>
<protein>
    <recommendedName>
        <fullName evidence="8">t-SNARE coiled-coil homology domain-containing protein</fullName>
    </recommendedName>
</protein>
<evidence type="ECO:0000256" key="4">
    <source>
        <dbReference type="ARBA" id="ARBA00022990"/>
    </source>
</evidence>
<feature type="transmembrane region" description="Helical" evidence="7">
    <location>
        <begin position="268"/>
        <end position="286"/>
    </location>
</feature>
<dbReference type="FunFam" id="1.20.5.110:FF:000008">
    <property type="entry name" value="Syntaxin 132"/>
    <property type="match status" value="1"/>
</dbReference>
<feature type="compositionally biased region" description="Polar residues" evidence="6">
    <location>
        <begin position="1"/>
        <end position="16"/>
    </location>
</feature>
<dbReference type="GO" id="GO:0006886">
    <property type="term" value="P:intracellular protein transport"/>
    <property type="evidence" value="ECO:0007669"/>
    <property type="project" value="TreeGrafter"/>
</dbReference>
<dbReference type="InterPro" id="IPR045242">
    <property type="entry name" value="Syntaxin"/>
</dbReference>
<evidence type="ECO:0000256" key="1">
    <source>
        <dbReference type="ARBA" id="ARBA00009063"/>
    </source>
</evidence>
<proteinExistence type="inferred from homology"/>
<keyword evidence="7" id="KW-0812">Transmembrane</keyword>
<evidence type="ECO:0000256" key="2">
    <source>
        <dbReference type="ARBA" id="ARBA00022448"/>
    </source>
</evidence>
<dbReference type="InterPro" id="IPR000727">
    <property type="entry name" value="T_SNARE_dom"/>
</dbReference>
<dbReference type="GO" id="GO:0048278">
    <property type="term" value="P:vesicle docking"/>
    <property type="evidence" value="ECO:0007669"/>
    <property type="project" value="TreeGrafter"/>
</dbReference>
<dbReference type="CDD" id="cd15848">
    <property type="entry name" value="SNARE_syntaxin1-like"/>
    <property type="match status" value="1"/>
</dbReference>
<keyword evidence="7" id="KW-1133">Transmembrane helix</keyword>
<dbReference type="GO" id="GO:0006906">
    <property type="term" value="P:vesicle fusion"/>
    <property type="evidence" value="ECO:0007669"/>
    <property type="project" value="TreeGrafter"/>
</dbReference>
<name>A0AAQ3RLR8_VIGMU</name>
<dbReference type="Proteomes" id="UP001374535">
    <property type="component" value="Chromosome 9"/>
</dbReference>
<dbReference type="Pfam" id="PF00804">
    <property type="entry name" value="Syntaxin"/>
    <property type="match status" value="1"/>
</dbReference>
<dbReference type="EMBL" id="CP144692">
    <property type="protein sequence ID" value="WVY98816.1"/>
    <property type="molecule type" value="Genomic_DNA"/>
</dbReference>
<evidence type="ECO:0000313" key="10">
    <source>
        <dbReference type="Proteomes" id="UP001374535"/>
    </source>
</evidence>
<dbReference type="PANTHER" id="PTHR19957:SF381">
    <property type="entry name" value="SYNTAXIN OF PLANTS 122 PROTEIN"/>
    <property type="match status" value="1"/>
</dbReference>
<feature type="transmembrane region" description="Helical" evidence="7">
    <location>
        <begin position="292"/>
        <end position="312"/>
    </location>
</feature>
<feature type="domain" description="T-SNARE coiled-coil homology" evidence="8">
    <location>
        <begin position="204"/>
        <end position="258"/>
    </location>
</feature>
<dbReference type="GO" id="GO:0005484">
    <property type="term" value="F:SNAP receptor activity"/>
    <property type="evidence" value="ECO:0007669"/>
    <property type="project" value="TreeGrafter"/>
</dbReference>
<keyword evidence="3" id="KW-0653">Protein transport</keyword>